<reference evidence="2" key="1">
    <citation type="journal article" date="2023" name="Mol. Biol. Evol.">
        <title>Third-Generation Sequencing Reveals the Adaptive Role of the Epigenome in Three Deep-Sea Polychaetes.</title>
        <authorList>
            <person name="Perez M."/>
            <person name="Aroh O."/>
            <person name="Sun Y."/>
            <person name="Lan Y."/>
            <person name="Juniper S.K."/>
            <person name="Young C.R."/>
            <person name="Angers B."/>
            <person name="Qian P.Y."/>
        </authorList>
    </citation>
    <scope>NUCLEOTIDE SEQUENCE</scope>
    <source>
        <strain evidence="2">R07B-5</strain>
    </source>
</reference>
<accession>A0AAD9P501</accession>
<dbReference type="InterPro" id="IPR001849">
    <property type="entry name" value="PH_domain"/>
</dbReference>
<dbReference type="GO" id="GO:0007214">
    <property type="term" value="P:gamma-aminobutyric acid signaling pathway"/>
    <property type="evidence" value="ECO:0007669"/>
    <property type="project" value="TreeGrafter"/>
</dbReference>
<dbReference type="PROSITE" id="PS50003">
    <property type="entry name" value="PH_DOMAIN"/>
    <property type="match status" value="1"/>
</dbReference>
<dbReference type="InterPro" id="IPR001192">
    <property type="entry name" value="PI-PLC_fam"/>
</dbReference>
<sequence>MLTAPDCLNYMQSGSELVKVRSNSRQYHRLFTIDKELTEIRWQPSSKKPHKARIPIDQIKEVRVGKNTDVLRNHDVAGSYADECAFSIIYGDNFETMDLIANSPDEAIIWVTGLTCLISGKIRGR</sequence>
<name>A0AAD9P501_RIDPI</name>
<dbReference type="AlphaFoldDB" id="A0AAD9P501"/>
<dbReference type="Pfam" id="PF16457">
    <property type="entry name" value="PH_12"/>
    <property type="match status" value="1"/>
</dbReference>
<protein>
    <recommendedName>
        <fullName evidence="1">PH domain-containing protein</fullName>
    </recommendedName>
</protein>
<comment type="caution">
    <text evidence="2">The sequence shown here is derived from an EMBL/GenBank/DDBJ whole genome shotgun (WGS) entry which is preliminary data.</text>
</comment>
<proteinExistence type="predicted"/>
<dbReference type="EMBL" id="JAODUO010000138">
    <property type="protein sequence ID" value="KAK2188258.1"/>
    <property type="molecule type" value="Genomic_DNA"/>
</dbReference>
<keyword evidence="3" id="KW-1185">Reference proteome</keyword>
<dbReference type="PANTHER" id="PTHR10336">
    <property type="entry name" value="PHOSPHOINOSITIDE-SPECIFIC PHOSPHOLIPASE C FAMILY PROTEIN"/>
    <property type="match status" value="1"/>
</dbReference>
<evidence type="ECO:0000313" key="3">
    <source>
        <dbReference type="Proteomes" id="UP001209878"/>
    </source>
</evidence>
<dbReference type="SMART" id="SM00233">
    <property type="entry name" value="PH"/>
    <property type="match status" value="1"/>
</dbReference>
<dbReference type="Gene3D" id="2.30.29.30">
    <property type="entry name" value="Pleckstrin-homology domain (PH domain)/Phosphotyrosine-binding domain (PTB)"/>
    <property type="match status" value="1"/>
</dbReference>
<dbReference type="PANTHER" id="PTHR10336:SF196">
    <property type="entry name" value="PHOSPHOINOSITIDE PHOSPHOLIPASE C"/>
    <property type="match status" value="1"/>
</dbReference>
<dbReference type="CDD" id="cd13364">
    <property type="entry name" value="PH_PLC_eta"/>
    <property type="match status" value="1"/>
</dbReference>
<dbReference type="FunFam" id="2.30.29.30:FF:000025">
    <property type="entry name" value="Phosphoinositide phospholipase C"/>
    <property type="match status" value="1"/>
</dbReference>
<feature type="domain" description="PH" evidence="1">
    <location>
        <begin position="1"/>
        <end position="119"/>
    </location>
</feature>
<dbReference type="SUPFAM" id="SSF50729">
    <property type="entry name" value="PH domain-like"/>
    <property type="match status" value="1"/>
</dbReference>
<organism evidence="2 3">
    <name type="scientific">Ridgeia piscesae</name>
    <name type="common">Tubeworm</name>
    <dbReference type="NCBI Taxonomy" id="27915"/>
    <lineage>
        <taxon>Eukaryota</taxon>
        <taxon>Metazoa</taxon>
        <taxon>Spiralia</taxon>
        <taxon>Lophotrochozoa</taxon>
        <taxon>Annelida</taxon>
        <taxon>Polychaeta</taxon>
        <taxon>Sedentaria</taxon>
        <taxon>Canalipalpata</taxon>
        <taxon>Sabellida</taxon>
        <taxon>Siboglinidae</taxon>
        <taxon>Ridgeia</taxon>
    </lineage>
</organism>
<gene>
    <name evidence="2" type="ORF">NP493_138g02029</name>
</gene>
<dbReference type="Proteomes" id="UP001209878">
    <property type="component" value="Unassembled WGS sequence"/>
</dbReference>
<dbReference type="GO" id="GO:0051209">
    <property type="term" value="P:release of sequestered calcium ion into cytosol"/>
    <property type="evidence" value="ECO:0007669"/>
    <property type="project" value="TreeGrafter"/>
</dbReference>
<dbReference type="InterPro" id="IPR011993">
    <property type="entry name" value="PH-like_dom_sf"/>
</dbReference>
<dbReference type="GO" id="GO:0048015">
    <property type="term" value="P:phosphatidylinositol-mediated signaling"/>
    <property type="evidence" value="ECO:0007669"/>
    <property type="project" value="TreeGrafter"/>
</dbReference>
<dbReference type="GO" id="GO:0032228">
    <property type="term" value="P:regulation of synaptic transmission, GABAergic"/>
    <property type="evidence" value="ECO:0007669"/>
    <property type="project" value="TreeGrafter"/>
</dbReference>
<dbReference type="GO" id="GO:0004435">
    <property type="term" value="F:phosphatidylinositol-4,5-bisphosphate phospholipase C activity"/>
    <property type="evidence" value="ECO:0007669"/>
    <property type="project" value="TreeGrafter"/>
</dbReference>
<evidence type="ECO:0000259" key="1">
    <source>
        <dbReference type="PROSITE" id="PS50003"/>
    </source>
</evidence>
<evidence type="ECO:0000313" key="2">
    <source>
        <dbReference type="EMBL" id="KAK2188258.1"/>
    </source>
</evidence>
<dbReference type="GO" id="GO:0046488">
    <property type="term" value="P:phosphatidylinositol metabolic process"/>
    <property type="evidence" value="ECO:0007669"/>
    <property type="project" value="TreeGrafter"/>
</dbReference>